<protein>
    <submittedName>
        <fullName evidence="1">Uncharacterized protein</fullName>
    </submittedName>
</protein>
<organism evidence="1 2">
    <name type="scientific">Malus domestica</name>
    <name type="common">Apple</name>
    <name type="synonym">Pyrus malus</name>
    <dbReference type="NCBI Taxonomy" id="3750"/>
    <lineage>
        <taxon>Eukaryota</taxon>
        <taxon>Viridiplantae</taxon>
        <taxon>Streptophyta</taxon>
        <taxon>Embryophyta</taxon>
        <taxon>Tracheophyta</taxon>
        <taxon>Spermatophyta</taxon>
        <taxon>Magnoliopsida</taxon>
        <taxon>eudicotyledons</taxon>
        <taxon>Gunneridae</taxon>
        <taxon>Pentapetalae</taxon>
        <taxon>rosids</taxon>
        <taxon>fabids</taxon>
        <taxon>Rosales</taxon>
        <taxon>Rosaceae</taxon>
        <taxon>Amygdaloideae</taxon>
        <taxon>Maleae</taxon>
        <taxon>Malus</taxon>
    </lineage>
</organism>
<dbReference type="EMBL" id="RDQH01000337">
    <property type="protein sequence ID" value="RXH84164.1"/>
    <property type="molecule type" value="Genomic_DNA"/>
</dbReference>
<reference evidence="1 2" key="1">
    <citation type="submission" date="2018-10" db="EMBL/GenBank/DDBJ databases">
        <title>A high-quality apple genome assembly.</title>
        <authorList>
            <person name="Hu J."/>
        </authorList>
    </citation>
    <scope>NUCLEOTIDE SEQUENCE [LARGE SCALE GENOMIC DNA]</scope>
    <source>
        <strain evidence="2">cv. HFTH1</strain>
        <tissue evidence="1">Young leaf</tissue>
    </source>
</reference>
<keyword evidence="2" id="KW-1185">Reference proteome</keyword>
<accession>A0A498IPN0</accession>
<dbReference type="AlphaFoldDB" id="A0A498IPN0"/>
<gene>
    <name evidence="1" type="ORF">DVH24_027063</name>
</gene>
<dbReference type="Proteomes" id="UP000290289">
    <property type="component" value="Chromosome 11"/>
</dbReference>
<comment type="caution">
    <text evidence="1">The sequence shown here is derived from an EMBL/GenBank/DDBJ whole genome shotgun (WGS) entry which is preliminary data.</text>
</comment>
<evidence type="ECO:0000313" key="2">
    <source>
        <dbReference type="Proteomes" id="UP000290289"/>
    </source>
</evidence>
<sequence>MQPEKEKWPFCRCHSPLHHQAIIAITLFVRPVRSSQHIMPQSLFQRVKFQESTQREFVSDYQTLFELDAHILSKPERTRTRKYVDKQLEKEVSAIIQRLEASAERVVELETRKVSDEESMLASSEIVSKFLEKPIQLLRNSEGDLDE</sequence>
<name>A0A498IPN0_MALDO</name>
<proteinExistence type="predicted"/>
<evidence type="ECO:0000313" key="1">
    <source>
        <dbReference type="EMBL" id="RXH84164.1"/>
    </source>
</evidence>